<evidence type="ECO:0000313" key="2">
    <source>
        <dbReference type="EMBL" id="APE35918.1"/>
    </source>
</evidence>
<name>A0A1J0VV65_9NOCA</name>
<dbReference type="InterPro" id="IPR010093">
    <property type="entry name" value="SinI_DNA-bd"/>
</dbReference>
<dbReference type="AlphaFoldDB" id="A0A1J0VV65"/>
<evidence type="ECO:0000259" key="1">
    <source>
        <dbReference type="Pfam" id="PF12728"/>
    </source>
</evidence>
<dbReference type="GO" id="GO:0003677">
    <property type="term" value="F:DNA binding"/>
    <property type="evidence" value="ECO:0007669"/>
    <property type="project" value="InterPro"/>
</dbReference>
<keyword evidence="3" id="KW-1185">Reference proteome</keyword>
<dbReference type="Proteomes" id="UP000183810">
    <property type="component" value="Chromosome"/>
</dbReference>
<dbReference type="InterPro" id="IPR041657">
    <property type="entry name" value="HTH_17"/>
</dbReference>
<dbReference type="OrthoDB" id="9806039at2"/>
<protein>
    <submittedName>
        <fullName evidence="2">Ethanolamine utilization protein EutA</fullName>
    </submittedName>
</protein>
<dbReference type="KEGG" id="nsl:BOX37_20435"/>
<gene>
    <name evidence="2" type="ORF">BOX37_20435</name>
</gene>
<organism evidence="2 3">
    <name type="scientific">Nocardia mangyaensis</name>
    <dbReference type="NCBI Taxonomy" id="2213200"/>
    <lineage>
        <taxon>Bacteria</taxon>
        <taxon>Bacillati</taxon>
        <taxon>Actinomycetota</taxon>
        <taxon>Actinomycetes</taxon>
        <taxon>Mycobacteriales</taxon>
        <taxon>Nocardiaceae</taxon>
        <taxon>Nocardia</taxon>
    </lineage>
</organism>
<sequence length="62" mass="6693">MSNQQKRLHSIAVAADQLGVGRSTVYVLMNEGKLRSVKVGARRLIPAAAIDEFIERAEQGAA</sequence>
<evidence type="ECO:0000313" key="3">
    <source>
        <dbReference type="Proteomes" id="UP000183810"/>
    </source>
</evidence>
<dbReference type="NCBIfam" id="TIGR01764">
    <property type="entry name" value="excise"/>
    <property type="match status" value="1"/>
</dbReference>
<reference evidence="2" key="1">
    <citation type="submission" date="2016-11" db="EMBL/GenBank/DDBJ databases">
        <authorList>
            <person name="Jaros S."/>
            <person name="Januszkiewicz K."/>
            <person name="Wedrychowicz H."/>
        </authorList>
    </citation>
    <scope>NUCLEOTIDE SEQUENCE [LARGE SCALE GENOMIC DNA]</scope>
    <source>
        <strain evidence="2">Y48</strain>
    </source>
</reference>
<accession>A0A1J0VV65</accession>
<dbReference type="EMBL" id="CP018082">
    <property type="protein sequence ID" value="APE35918.1"/>
    <property type="molecule type" value="Genomic_DNA"/>
</dbReference>
<proteinExistence type="predicted"/>
<feature type="domain" description="Helix-turn-helix" evidence="1">
    <location>
        <begin position="11"/>
        <end position="56"/>
    </location>
</feature>
<dbReference type="RefSeq" id="WP_071929107.1">
    <property type="nucleotide sequence ID" value="NZ_CP018082.1"/>
</dbReference>
<dbReference type="Pfam" id="PF12728">
    <property type="entry name" value="HTH_17"/>
    <property type="match status" value="1"/>
</dbReference>